<dbReference type="EMBL" id="BJVS01000001">
    <property type="protein sequence ID" value="GEL52067.1"/>
    <property type="molecule type" value="Genomic_DNA"/>
</dbReference>
<protein>
    <submittedName>
        <fullName evidence="2">ABC transporter</fullName>
    </submittedName>
</protein>
<dbReference type="InterPro" id="IPR006059">
    <property type="entry name" value="SBP"/>
</dbReference>
<comment type="caution">
    <text evidence="2">The sequence shown here is derived from an EMBL/GenBank/DDBJ whole genome shotgun (WGS) entry which is preliminary data.</text>
</comment>
<evidence type="ECO:0000313" key="2">
    <source>
        <dbReference type="EMBL" id="GEL52067.1"/>
    </source>
</evidence>
<name>A0AAN4R0X7_9PROT</name>
<dbReference type="AlphaFoldDB" id="A0AAN4R0X7"/>
<dbReference type="Gene3D" id="3.40.190.10">
    <property type="entry name" value="Periplasmic binding protein-like II"/>
    <property type="match status" value="1"/>
</dbReference>
<dbReference type="Pfam" id="PF13416">
    <property type="entry name" value="SBP_bac_8"/>
    <property type="match status" value="1"/>
</dbReference>
<keyword evidence="1" id="KW-0732">Signal</keyword>
<dbReference type="SUPFAM" id="SSF53850">
    <property type="entry name" value="Periplasmic binding protein-like II"/>
    <property type="match status" value="1"/>
</dbReference>
<organism evidence="2 3">
    <name type="scientific">Asaia bogorensis NBRC 16594</name>
    <dbReference type="NCBI Taxonomy" id="1231624"/>
    <lineage>
        <taxon>Bacteria</taxon>
        <taxon>Pseudomonadati</taxon>
        <taxon>Pseudomonadota</taxon>
        <taxon>Alphaproteobacteria</taxon>
        <taxon>Acetobacterales</taxon>
        <taxon>Acetobacteraceae</taxon>
        <taxon>Asaia</taxon>
    </lineage>
</organism>
<feature type="signal peptide" evidence="1">
    <location>
        <begin position="1"/>
        <end position="19"/>
    </location>
</feature>
<sequence>MLLVTLCLPVLSTAFPLQAAAAGHHVHHAAHHAKTRKLSHAATSQLGLAVLSGSLDAHSLLMPDQPYPLKEWDGSLTTLRDAALAHKPVWLAAMIDNTTLYAACRDGIVQTLPALPISDRSRSTPGSPCGIAAGEESIVLAWDRGRLGDDAPNWADFWDIARHPGKRALRLDPRGTLEIALMADGVAPGDVYTVLASPAGTDRAFRKLDQLRPYLVWWRTPAEATRIMSSGAALMLSTPHDRLADLGEKATFAAQWRQSLRQKVSWAIPRNVPPEQAEAVIRMLRDQTPLHDDTQDAPQDGRDIRALSVSDSFWAINYYALQKRFQTWLTAAP</sequence>
<feature type="chain" id="PRO_5043033267" evidence="1">
    <location>
        <begin position="20"/>
        <end position="333"/>
    </location>
</feature>
<keyword evidence="3" id="KW-1185">Reference proteome</keyword>
<dbReference type="KEGG" id="abg:Asbog_02254"/>
<accession>A0AAN4R0X7</accession>
<dbReference type="Proteomes" id="UP000321287">
    <property type="component" value="Unassembled WGS sequence"/>
</dbReference>
<gene>
    <name evidence="2" type="ORF">ABO01nite_00740</name>
</gene>
<proteinExistence type="predicted"/>
<reference evidence="2 3" key="1">
    <citation type="submission" date="2019-07" db="EMBL/GenBank/DDBJ databases">
        <title>Whole genome shotgun sequence of Asaia bogorensis NBRC 16594.</title>
        <authorList>
            <person name="Hosoyama A."/>
            <person name="Uohara A."/>
            <person name="Ohji S."/>
            <person name="Ichikawa N."/>
        </authorList>
    </citation>
    <scope>NUCLEOTIDE SEQUENCE [LARGE SCALE GENOMIC DNA]</scope>
    <source>
        <strain evidence="2 3">NBRC 16594</strain>
    </source>
</reference>
<evidence type="ECO:0000313" key="3">
    <source>
        <dbReference type="Proteomes" id="UP000321287"/>
    </source>
</evidence>
<evidence type="ECO:0000256" key="1">
    <source>
        <dbReference type="SAM" id="SignalP"/>
    </source>
</evidence>
<dbReference type="RefSeq" id="WP_062165191.1">
    <property type="nucleotide sequence ID" value="NZ_BAPU01000035.1"/>
</dbReference>